<proteinExistence type="predicted"/>
<dbReference type="InterPro" id="IPR050491">
    <property type="entry name" value="AmpC-like"/>
</dbReference>
<feature type="domain" description="Beta-lactamase-related" evidence="2">
    <location>
        <begin position="52"/>
        <end position="119"/>
    </location>
</feature>
<dbReference type="AlphaFoldDB" id="A0A0A8UQG2"/>
<evidence type="ECO:0000256" key="1">
    <source>
        <dbReference type="SAM" id="SignalP"/>
    </source>
</evidence>
<keyword evidence="3" id="KW-0645">Protease</keyword>
<keyword evidence="3" id="KW-0378">Hydrolase</keyword>
<dbReference type="InterPro" id="IPR001466">
    <property type="entry name" value="Beta-lactam-related"/>
</dbReference>
<evidence type="ECO:0000259" key="2">
    <source>
        <dbReference type="Pfam" id="PF00144"/>
    </source>
</evidence>
<gene>
    <name evidence="3" type="ORF">LHA_0219</name>
</gene>
<protein>
    <submittedName>
        <fullName evidence="3">D-alanyl-D-alanine carboxypeptidase</fullName>
    </submittedName>
</protein>
<reference evidence="4" key="1">
    <citation type="submission" date="2014-09" db="EMBL/GenBank/DDBJ databases">
        <authorList>
            <person name="Gomez-Valero L."/>
        </authorList>
    </citation>
    <scope>NUCLEOTIDE SEQUENCE [LARGE SCALE GENOMIC DNA]</scope>
    <source>
        <strain evidence="4">ATCC35250</strain>
    </source>
</reference>
<dbReference type="PANTHER" id="PTHR46825">
    <property type="entry name" value="D-ALANYL-D-ALANINE-CARBOXYPEPTIDASE/ENDOPEPTIDASE AMPH"/>
    <property type="match status" value="1"/>
</dbReference>
<dbReference type="GO" id="GO:0004180">
    <property type="term" value="F:carboxypeptidase activity"/>
    <property type="evidence" value="ECO:0007669"/>
    <property type="project" value="UniProtKB-KW"/>
</dbReference>
<organism evidence="3 4">
    <name type="scientific">Legionella hackeliae</name>
    <dbReference type="NCBI Taxonomy" id="449"/>
    <lineage>
        <taxon>Bacteria</taxon>
        <taxon>Pseudomonadati</taxon>
        <taxon>Pseudomonadota</taxon>
        <taxon>Gammaproteobacteria</taxon>
        <taxon>Legionellales</taxon>
        <taxon>Legionellaceae</taxon>
        <taxon>Legionella</taxon>
    </lineage>
</organism>
<keyword evidence="1" id="KW-0732">Signal</keyword>
<accession>A0A0A8UQG2</accession>
<dbReference type="EMBL" id="LN681225">
    <property type="protein sequence ID" value="CEK09332.1"/>
    <property type="molecule type" value="Genomic_DNA"/>
</dbReference>
<name>A0A0A8UQG2_LEGHA</name>
<dbReference type="KEGG" id="lha:LHA_0219"/>
<dbReference type="SUPFAM" id="SSF56601">
    <property type="entry name" value="beta-lactamase/transpeptidase-like"/>
    <property type="match status" value="1"/>
</dbReference>
<dbReference type="Gene3D" id="3.40.710.10">
    <property type="entry name" value="DD-peptidase/beta-lactamase superfamily"/>
    <property type="match status" value="1"/>
</dbReference>
<feature type="signal peptide" evidence="1">
    <location>
        <begin position="1"/>
        <end position="17"/>
    </location>
</feature>
<dbReference type="RefSeq" id="WP_052673542.1">
    <property type="nucleotide sequence ID" value="NZ_LN681225.1"/>
</dbReference>
<dbReference type="PANTHER" id="PTHR46825:SF7">
    <property type="entry name" value="D-ALANYL-D-ALANINE CARBOXYPEPTIDASE"/>
    <property type="match status" value="1"/>
</dbReference>
<dbReference type="Pfam" id="PF00144">
    <property type="entry name" value="Beta-lactamase"/>
    <property type="match status" value="1"/>
</dbReference>
<dbReference type="Proteomes" id="UP000032803">
    <property type="component" value="Chromosome I"/>
</dbReference>
<keyword evidence="4" id="KW-1185">Reference proteome</keyword>
<dbReference type="STRING" id="449.LHA_0219"/>
<dbReference type="HOGENOM" id="CLU_1956845_0_0_6"/>
<feature type="chain" id="PRO_5002040218" evidence="1">
    <location>
        <begin position="18"/>
        <end position="128"/>
    </location>
</feature>
<keyword evidence="3" id="KW-0121">Carboxypeptidase</keyword>
<sequence length="128" mass="14096">MKALFFSLMFVTTFVFASVLEKPTDSKDNAINQIIQEHLQKYKSVEFFSAIQVSIKVKDKLTTYTAGYRDNKPGSAPIDANSLFNLGSITKSFTGALALLAESEDKIKLAGTLSNYLPENIHIGEISV</sequence>
<dbReference type="InterPro" id="IPR012338">
    <property type="entry name" value="Beta-lactam/transpept-like"/>
</dbReference>
<evidence type="ECO:0000313" key="3">
    <source>
        <dbReference type="EMBL" id="CEK09332.1"/>
    </source>
</evidence>
<evidence type="ECO:0000313" key="4">
    <source>
        <dbReference type="Proteomes" id="UP000032803"/>
    </source>
</evidence>